<keyword evidence="1" id="KW-0812">Transmembrane</keyword>
<dbReference type="EMBL" id="CAEY01000437">
    <property type="status" value="NOT_ANNOTATED_CDS"/>
    <property type="molecule type" value="Genomic_DNA"/>
</dbReference>
<dbReference type="EnsemblMetazoa" id="tetur01g01760.1">
    <property type="protein sequence ID" value="tetur01g01760.1"/>
    <property type="gene ID" value="tetur01g01760"/>
</dbReference>
<name>T1JQ33_TETUR</name>
<reference evidence="3" key="1">
    <citation type="submission" date="2011-08" db="EMBL/GenBank/DDBJ databases">
        <authorList>
            <person name="Rombauts S."/>
        </authorList>
    </citation>
    <scope>NUCLEOTIDE SEQUENCE</scope>
    <source>
        <strain evidence="3">London</strain>
    </source>
</reference>
<evidence type="ECO:0000313" key="2">
    <source>
        <dbReference type="EnsemblMetazoa" id="tetur01g01760.1"/>
    </source>
</evidence>
<reference evidence="2" key="2">
    <citation type="submission" date="2015-06" db="UniProtKB">
        <authorList>
            <consortium name="EnsemblMetazoa"/>
        </authorList>
    </citation>
    <scope>IDENTIFICATION</scope>
</reference>
<evidence type="ECO:0000313" key="3">
    <source>
        <dbReference type="Proteomes" id="UP000015104"/>
    </source>
</evidence>
<dbReference type="AlphaFoldDB" id="T1JQ33"/>
<protein>
    <submittedName>
        <fullName evidence="2">Uncharacterized protein</fullName>
    </submittedName>
</protein>
<keyword evidence="3" id="KW-1185">Reference proteome</keyword>
<keyword evidence="1" id="KW-0472">Membrane</keyword>
<feature type="transmembrane region" description="Helical" evidence="1">
    <location>
        <begin position="56"/>
        <end position="79"/>
    </location>
</feature>
<evidence type="ECO:0000256" key="1">
    <source>
        <dbReference type="SAM" id="Phobius"/>
    </source>
</evidence>
<sequence>MMSDTVFNSVSPQTFACLVRELVPMLEDEVAADVDESVVELVVPERLTKKSIGPMAVSLGWFFEFRFLGFAVEFFFILISNADVFGTSW</sequence>
<keyword evidence="1" id="KW-1133">Transmembrane helix</keyword>
<accession>T1JQ33</accession>
<dbReference type="HOGENOM" id="CLU_2457675_0_0_1"/>
<dbReference type="Proteomes" id="UP000015104">
    <property type="component" value="Unassembled WGS sequence"/>
</dbReference>
<organism evidence="2 3">
    <name type="scientific">Tetranychus urticae</name>
    <name type="common">Two-spotted spider mite</name>
    <dbReference type="NCBI Taxonomy" id="32264"/>
    <lineage>
        <taxon>Eukaryota</taxon>
        <taxon>Metazoa</taxon>
        <taxon>Ecdysozoa</taxon>
        <taxon>Arthropoda</taxon>
        <taxon>Chelicerata</taxon>
        <taxon>Arachnida</taxon>
        <taxon>Acari</taxon>
        <taxon>Acariformes</taxon>
        <taxon>Trombidiformes</taxon>
        <taxon>Prostigmata</taxon>
        <taxon>Eleutherengona</taxon>
        <taxon>Raphignathae</taxon>
        <taxon>Tetranychoidea</taxon>
        <taxon>Tetranychidae</taxon>
        <taxon>Tetranychus</taxon>
    </lineage>
</organism>
<proteinExistence type="predicted"/>